<evidence type="ECO:0000259" key="1">
    <source>
        <dbReference type="Pfam" id="PF10988"/>
    </source>
</evidence>
<name>A0AAN1WKT3_9GAMM</name>
<dbReference type="AlphaFoldDB" id="A0AAN1WKT3"/>
<proteinExistence type="predicted"/>
<keyword evidence="3" id="KW-1185">Reference proteome</keyword>
<accession>A0AAN1WKT3</accession>
<dbReference type="Pfam" id="PF10988">
    <property type="entry name" value="DUF2807"/>
    <property type="match status" value="1"/>
</dbReference>
<reference evidence="2 3" key="1">
    <citation type="journal article" date="2022" name="IScience">
        <title>An ultrasensitive nanofiber-based assay for enzymatic hydrolysis and deep-sea microbial degradation of cellulose.</title>
        <authorList>
            <person name="Tsudome M."/>
            <person name="Tachioka M."/>
            <person name="Miyazaki M."/>
            <person name="Uchimura K."/>
            <person name="Tsuda M."/>
            <person name="Takaki Y."/>
            <person name="Deguchi S."/>
        </authorList>
    </citation>
    <scope>NUCLEOTIDE SEQUENCE [LARGE SCALE GENOMIC DNA]</scope>
    <source>
        <strain evidence="2 3">GE09</strain>
    </source>
</reference>
<organism evidence="2 3">
    <name type="scientific">Marinagarivorans cellulosilyticus</name>
    <dbReference type="NCBI Taxonomy" id="2721545"/>
    <lineage>
        <taxon>Bacteria</taxon>
        <taxon>Pseudomonadati</taxon>
        <taxon>Pseudomonadota</taxon>
        <taxon>Gammaproteobacteria</taxon>
        <taxon>Cellvibrionales</taxon>
        <taxon>Cellvibrionaceae</taxon>
        <taxon>Marinagarivorans</taxon>
    </lineage>
</organism>
<dbReference type="KEGG" id="marq:MARGE09_P3630"/>
<dbReference type="Gene3D" id="2.160.20.120">
    <property type="match status" value="1"/>
</dbReference>
<evidence type="ECO:0000313" key="3">
    <source>
        <dbReference type="Proteomes" id="UP001320119"/>
    </source>
</evidence>
<dbReference type="EMBL" id="AP023086">
    <property type="protein sequence ID" value="BCD99428.1"/>
    <property type="molecule type" value="Genomic_DNA"/>
</dbReference>
<protein>
    <recommendedName>
        <fullName evidence="1">Putative auto-transporter adhesin head GIN domain-containing protein</fullName>
    </recommendedName>
</protein>
<dbReference type="PANTHER" id="PTHR39200:SF1">
    <property type="entry name" value="AUTO-TRANSPORTER ADHESIN HEAD GIN DOMAIN-CONTAINING PROTEIN-RELATED"/>
    <property type="match status" value="1"/>
</dbReference>
<sequence>MKFMPVVIGVLLAWVMVICTQTALAEDVIERTVAISDVTQLQIEGDGSLVLRIGEAPQLKMTAAKSQLDKIKVDAKGNTLRIRKNNRWGWFSENSNIAYDVTLTQLQWLEVSGGMSVDVLSAVTADNFELKVNGGSTINFAELTVKNKVHFKLNGGCEFNVAQLTAKELDVKGNGASDITVAGRVRKQILKFNGASDYKAYALESHVADVHNSGASDVKLWVKEKLDLHLNGAGAVYYYGNPEVYSQISGVSDVVRQGDVPPK</sequence>
<dbReference type="Proteomes" id="UP001320119">
    <property type="component" value="Chromosome"/>
</dbReference>
<gene>
    <name evidence="2" type="ORF">MARGE09_P3630</name>
</gene>
<dbReference type="RefSeq" id="WP_236984695.1">
    <property type="nucleotide sequence ID" value="NZ_AP023086.1"/>
</dbReference>
<dbReference type="InterPro" id="IPR021255">
    <property type="entry name" value="DUF2807"/>
</dbReference>
<evidence type="ECO:0000313" key="2">
    <source>
        <dbReference type="EMBL" id="BCD99428.1"/>
    </source>
</evidence>
<dbReference type="PANTHER" id="PTHR39200">
    <property type="entry name" value="HYPOTHETICAL EXPORTED PROTEIN"/>
    <property type="match status" value="1"/>
</dbReference>
<feature type="domain" description="Putative auto-transporter adhesin head GIN" evidence="1">
    <location>
        <begin position="39"/>
        <end position="242"/>
    </location>
</feature>